<protein>
    <submittedName>
        <fullName evidence="4">SCP domain-containing protein</fullName>
    </submittedName>
</protein>
<name>A0AAF3FQB6_9BILA</name>
<dbReference type="InterPro" id="IPR035940">
    <property type="entry name" value="CAP_sf"/>
</dbReference>
<dbReference type="Pfam" id="PF00188">
    <property type="entry name" value="CAP"/>
    <property type="match status" value="1"/>
</dbReference>
<dbReference type="InterPro" id="IPR002413">
    <property type="entry name" value="V5_allergen-like"/>
</dbReference>
<reference evidence="4" key="1">
    <citation type="submission" date="2024-02" db="UniProtKB">
        <authorList>
            <consortium name="WormBaseParasite"/>
        </authorList>
    </citation>
    <scope>IDENTIFICATION</scope>
</reference>
<dbReference type="PRINTS" id="PR00838">
    <property type="entry name" value="V5ALLERGEN"/>
</dbReference>
<feature type="signal peptide" evidence="1">
    <location>
        <begin position="1"/>
        <end position="15"/>
    </location>
</feature>
<evidence type="ECO:0000259" key="2">
    <source>
        <dbReference type="SMART" id="SM00198"/>
    </source>
</evidence>
<dbReference type="SUPFAM" id="SSF55797">
    <property type="entry name" value="PR-1-like"/>
    <property type="match status" value="1"/>
</dbReference>
<dbReference type="SMART" id="SM00198">
    <property type="entry name" value="SCP"/>
    <property type="match status" value="1"/>
</dbReference>
<dbReference type="Proteomes" id="UP000887575">
    <property type="component" value="Unassembled WGS sequence"/>
</dbReference>
<evidence type="ECO:0000313" key="4">
    <source>
        <dbReference type="WBParaSite" id="MBELARI_LOCUS8285"/>
    </source>
</evidence>
<dbReference type="Gene3D" id="3.40.33.10">
    <property type="entry name" value="CAP"/>
    <property type="match status" value="1"/>
</dbReference>
<dbReference type="InterPro" id="IPR014044">
    <property type="entry name" value="CAP_dom"/>
</dbReference>
<dbReference type="AlphaFoldDB" id="A0AAF3FQB6"/>
<dbReference type="WBParaSite" id="MBELARI_LOCUS8285">
    <property type="protein sequence ID" value="MBELARI_LOCUS8285"/>
    <property type="gene ID" value="MBELARI_LOCUS8285"/>
</dbReference>
<feature type="chain" id="PRO_5042076629" evidence="1">
    <location>
        <begin position="16"/>
        <end position="206"/>
    </location>
</feature>
<feature type="domain" description="SCP" evidence="2">
    <location>
        <begin position="21"/>
        <end position="174"/>
    </location>
</feature>
<dbReference type="PANTHER" id="PTHR10334">
    <property type="entry name" value="CYSTEINE-RICH SECRETORY PROTEIN-RELATED"/>
    <property type="match status" value="1"/>
</dbReference>
<evidence type="ECO:0000313" key="3">
    <source>
        <dbReference type="Proteomes" id="UP000887575"/>
    </source>
</evidence>
<organism evidence="3 4">
    <name type="scientific">Mesorhabditis belari</name>
    <dbReference type="NCBI Taxonomy" id="2138241"/>
    <lineage>
        <taxon>Eukaryota</taxon>
        <taxon>Metazoa</taxon>
        <taxon>Ecdysozoa</taxon>
        <taxon>Nematoda</taxon>
        <taxon>Chromadorea</taxon>
        <taxon>Rhabditida</taxon>
        <taxon>Rhabditina</taxon>
        <taxon>Rhabditomorpha</taxon>
        <taxon>Rhabditoidea</taxon>
        <taxon>Rhabditidae</taxon>
        <taxon>Mesorhabditinae</taxon>
        <taxon>Mesorhabditis</taxon>
    </lineage>
</organism>
<dbReference type="CDD" id="cd05380">
    <property type="entry name" value="CAP_euk"/>
    <property type="match status" value="1"/>
</dbReference>
<accession>A0AAF3FQB6</accession>
<keyword evidence="3" id="KW-1185">Reference proteome</keyword>
<dbReference type="PRINTS" id="PR00837">
    <property type="entry name" value="V5TPXLIKE"/>
</dbReference>
<dbReference type="InterPro" id="IPR001283">
    <property type="entry name" value="CRISP-related"/>
</dbReference>
<keyword evidence="1" id="KW-0732">Signal</keyword>
<proteinExistence type="predicted"/>
<evidence type="ECO:0000256" key="1">
    <source>
        <dbReference type="SAM" id="SignalP"/>
    </source>
</evidence>
<sequence length="206" mass="21615">MKLIILLAFCGATSATLFPSDQIAAIVNYHNSFRSQLAKGTYKAKDGTVFAAATNMQTMQWNTTLGTSASNYAAKCIFLTHSGTPGVGENLYVTSSSVVTGLGAAASKAWADEFYNYGPQGYTFSSKTGHATQMAWATTKTVGCGYALCKNGPSGFTSYTNVVCQYYRQGNYIGQKAYAQGTTCTKCPSGSPCQTSTAISGLCGTA</sequence>